<dbReference type="RefSeq" id="WP_054554852.1">
    <property type="nucleotide sequence ID" value="NZ_JAQPZS010000034.1"/>
</dbReference>
<dbReference type="Proteomes" id="UP000050378">
    <property type="component" value="Unassembled WGS sequence"/>
</dbReference>
<dbReference type="AlphaFoldDB" id="A0A0P7DHE7"/>
<gene>
    <name evidence="1" type="ORF">AOG27_20500</name>
    <name evidence="2" type="ORF">PQI24_21055</name>
</gene>
<evidence type="ECO:0000313" key="1">
    <source>
        <dbReference type="EMBL" id="KPM76887.1"/>
    </source>
</evidence>
<dbReference type="OrthoDB" id="6315326at2"/>
<proteinExistence type="predicted"/>
<dbReference type="Proteomes" id="UP001377972">
    <property type="component" value="Unassembled WGS sequence"/>
</dbReference>
<reference evidence="2 4" key="2">
    <citation type="submission" date="2023-01" db="EMBL/GenBank/DDBJ databases">
        <title>Trichodesmium-associated heterotrophic epibiont bacteria.</title>
        <authorList>
            <person name="Cleveland C.S."/>
            <person name="Webb E.A."/>
        </authorList>
    </citation>
    <scope>NUCLEOTIDE SEQUENCE [LARGE SCALE GENOMIC DNA]</scope>
    <source>
        <strain evidence="2 4">USCH2</strain>
    </source>
</reference>
<dbReference type="EMBL" id="JAQPZS010000034">
    <property type="protein sequence ID" value="MEJ6498521.1"/>
    <property type="molecule type" value="Genomic_DNA"/>
</dbReference>
<organism evidence="1 3">
    <name type="scientific">Pseudoalteromonas lipolytica</name>
    <dbReference type="NCBI Taxonomy" id="570156"/>
    <lineage>
        <taxon>Bacteria</taxon>
        <taxon>Pseudomonadati</taxon>
        <taxon>Pseudomonadota</taxon>
        <taxon>Gammaproteobacteria</taxon>
        <taxon>Alteromonadales</taxon>
        <taxon>Pseudoalteromonadaceae</taxon>
        <taxon>Pseudoalteromonas</taxon>
    </lineage>
</organism>
<evidence type="ECO:0000313" key="4">
    <source>
        <dbReference type="Proteomes" id="UP001377972"/>
    </source>
</evidence>
<dbReference type="PATRIC" id="fig|570156.3.peg.2024"/>
<protein>
    <submittedName>
        <fullName evidence="1">Uncharacterized protein</fullName>
    </submittedName>
</protein>
<dbReference type="EMBL" id="LJTC01000020">
    <property type="protein sequence ID" value="KPM76887.1"/>
    <property type="molecule type" value="Genomic_DNA"/>
</dbReference>
<keyword evidence="4" id="KW-1185">Reference proteome</keyword>
<comment type="caution">
    <text evidence="1">The sequence shown here is derived from an EMBL/GenBank/DDBJ whole genome shotgun (WGS) entry which is preliminary data.</text>
</comment>
<name>A0A0P7DHE7_9GAMM</name>
<sequence length="119" mass="13741">MKKFLILVLIILALFTIDHPLIKEPRDRLLGEGVGMISDASKVNRSPAANMAKNNIKSQLNLSNSELEYIEDTFTTDDKLQLFHLHYCREKDINLYFYGERLNRVCSIVSNALEERLNK</sequence>
<accession>A0A0P7DHE7</accession>
<evidence type="ECO:0000313" key="2">
    <source>
        <dbReference type="EMBL" id="MEJ6498521.1"/>
    </source>
</evidence>
<dbReference type="STRING" id="570156.AOG27_20500"/>
<evidence type="ECO:0000313" key="3">
    <source>
        <dbReference type="Proteomes" id="UP000050378"/>
    </source>
</evidence>
<reference evidence="1 3" key="1">
    <citation type="submission" date="2015-09" db="EMBL/GenBank/DDBJ databases">
        <title>Draft Genome Sequence of Pseudoalteromonas lipolytica UCD-48B.</title>
        <authorList>
            <person name="Krusor M."/>
            <person name="Coil D.A."/>
            <person name="Lang J.M."/>
            <person name="Eisen J.A."/>
            <person name="Alexiev A."/>
        </authorList>
    </citation>
    <scope>NUCLEOTIDE SEQUENCE [LARGE SCALE GENOMIC DNA]</scope>
    <source>
        <strain evidence="1 3">UCD-48B</strain>
    </source>
</reference>